<accession>A0A855FFT7</accession>
<name>A0A855FFT7_RAOOR</name>
<evidence type="ECO:0000313" key="1">
    <source>
        <dbReference type="EMBL" id="PIK93547.1"/>
    </source>
</evidence>
<dbReference type="EMBL" id="NKYI01000009">
    <property type="protein sequence ID" value="PIK93547.1"/>
    <property type="molecule type" value="Genomic_DNA"/>
</dbReference>
<organism evidence="1 2">
    <name type="scientific">Raoultella ornithinolytica</name>
    <name type="common">Klebsiella ornithinolytica</name>
    <dbReference type="NCBI Taxonomy" id="54291"/>
    <lineage>
        <taxon>Bacteria</taxon>
        <taxon>Pseudomonadati</taxon>
        <taxon>Pseudomonadota</taxon>
        <taxon>Gammaproteobacteria</taxon>
        <taxon>Enterobacterales</taxon>
        <taxon>Enterobacteriaceae</taxon>
        <taxon>Klebsiella/Raoultella group</taxon>
        <taxon>Raoultella</taxon>
    </lineage>
</organism>
<dbReference type="Proteomes" id="UP000229713">
    <property type="component" value="Unassembled WGS sequence"/>
</dbReference>
<protein>
    <submittedName>
        <fullName evidence="1">Uncharacterized protein</fullName>
    </submittedName>
</protein>
<dbReference type="AlphaFoldDB" id="A0A855FFT7"/>
<evidence type="ECO:0000313" key="2">
    <source>
        <dbReference type="Proteomes" id="UP000229713"/>
    </source>
</evidence>
<proteinExistence type="predicted"/>
<gene>
    <name evidence="1" type="ORF">CFY86_02610</name>
</gene>
<comment type="caution">
    <text evidence="1">The sequence shown here is derived from an EMBL/GenBank/DDBJ whole genome shotgun (WGS) entry which is preliminary data.</text>
</comment>
<reference evidence="1 2" key="1">
    <citation type="submission" date="2017-07" db="EMBL/GenBank/DDBJ databases">
        <title>Raoultella ornithinolytica strain HH3 draft genome.</title>
        <authorList>
            <person name="Duceppe M.-O."/>
            <person name="Huang H."/>
            <person name="Phipps-Todd B."/>
        </authorList>
    </citation>
    <scope>NUCLEOTIDE SEQUENCE [LARGE SCALE GENOMIC DNA]</scope>
    <source>
        <strain evidence="1 2">HH3</strain>
    </source>
</reference>
<sequence length="69" mass="7804">MICTGIYIRHTSSCLCVGCARSPQSRTHVRSWGFTPWPPSCNSNYFGYNARRPCSNTSVLLITITIYKE</sequence>